<accession>A0A6P7TEB4</accession>
<comment type="similarity">
    <text evidence="1 4">Belongs to the peptidase C14A family.</text>
</comment>
<dbReference type="SMART" id="SM00031">
    <property type="entry name" value="DED"/>
    <property type="match status" value="2"/>
</dbReference>
<dbReference type="PRINTS" id="PR00376">
    <property type="entry name" value="IL1BCENZYME"/>
</dbReference>
<dbReference type="GO" id="GO:0042981">
    <property type="term" value="P:regulation of apoptotic process"/>
    <property type="evidence" value="ECO:0007669"/>
    <property type="project" value="InterPro"/>
</dbReference>
<evidence type="ECO:0000259" key="5">
    <source>
        <dbReference type="PROSITE" id="PS50168"/>
    </source>
</evidence>
<dbReference type="Pfam" id="PF01335">
    <property type="entry name" value="DED"/>
    <property type="match status" value="2"/>
</dbReference>
<dbReference type="InterPro" id="IPR002138">
    <property type="entry name" value="Pept_C14_p10"/>
</dbReference>
<dbReference type="InterPro" id="IPR011029">
    <property type="entry name" value="DEATH-like_dom_sf"/>
</dbReference>
<dbReference type="InterPro" id="IPR016129">
    <property type="entry name" value="Caspase_his_AS"/>
</dbReference>
<name>A0A6P7TEB4_9MOLL</name>
<sequence>MSHTDTIMMDVDHNLSSALVKIAENLRERDVSYLKFLCHDILPAGEIEKHNGLNIIDALSNYHIITSNDYKFLLKCLKKIHRIDLLKILNSGSSNIDDFEPNELNPFRSLLFDLALDLRSEDVKKLRFFYRSHIKENNIDALSIFTILLDADVINERSFGSLVNTLSSINRKDLASKLEEYCRPPVEQRRGPIPESCGREGPRRCSPSEESSCREYRMGILETQISATPSNRMGILETQISATPSSPEVSVKAQPLIESPKIQPESQQSLSSEITVYNAHPTFINKSKRRSVDCYRMESVPRGYCVIINNIEFAGGSQRLGAKVDEDELQKLFEKFQFTVKIHKNLSSNEMKECLKKYRNENHKLYDCFACFILSHGAKDEVFGSDSKPVVINDLIELFNTDKCPSLENKPKLFFIQACQNENDQKDCSFDAMGPSVHYQNPVLKADVSVFMSTIAGYYSYRCPQNGCRFIKHITEEFSTNAEEKHLLEMITSVINSVSDEG</sequence>
<evidence type="ECO:0000313" key="9">
    <source>
        <dbReference type="RefSeq" id="XP_029649523.1"/>
    </source>
</evidence>
<evidence type="ECO:0000256" key="3">
    <source>
        <dbReference type="ARBA" id="ARBA00022737"/>
    </source>
</evidence>
<dbReference type="Gene3D" id="1.10.533.10">
    <property type="entry name" value="Death Domain, Fas"/>
    <property type="match status" value="2"/>
</dbReference>
<dbReference type="PROSITE" id="PS50208">
    <property type="entry name" value="CASPASE_P20"/>
    <property type="match status" value="1"/>
</dbReference>
<feature type="domain" description="DED" evidence="5">
    <location>
        <begin position="106"/>
        <end position="180"/>
    </location>
</feature>
<evidence type="ECO:0000256" key="4">
    <source>
        <dbReference type="RuleBase" id="RU003971"/>
    </source>
</evidence>
<dbReference type="GO" id="GO:0006915">
    <property type="term" value="P:apoptotic process"/>
    <property type="evidence" value="ECO:0007669"/>
    <property type="project" value="UniProtKB-KW"/>
</dbReference>
<dbReference type="CDD" id="cd00032">
    <property type="entry name" value="CASc"/>
    <property type="match status" value="1"/>
</dbReference>
<dbReference type="InterPro" id="IPR001309">
    <property type="entry name" value="Pept_C14_p20"/>
</dbReference>
<dbReference type="RefSeq" id="XP_029649523.1">
    <property type="nucleotide sequence ID" value="XM_029793663.2"/>
</dbReference>
<organism evidence="8 9">
    <name type="scientific">Octopus sinensis</name>
    <name type="common">East Asian common octopus</name>
    <dbReference type="NCBI Taxonomy" id="2607531"/>
    <lineage>
        <taxon>Eukaryota</taxon>
        <taxon>Metazoa</taxon>
        <taxon>Spiralia</taxon>
        <taxon>Lophotrochozoa</taxon>
        <taxon>Mollusca</taxon>
        <taxon>Cephalopoda</taxon>
        <taxon>Coleoidea</taxon>
        <taxon>Octopodiformes</taxon>
        <taxon>Octopoda</taxon>
        <taxon>Incirrata</taxon>
        <taxon>Octopodidae</taxon>
        <taxon>Octopus</taxon>
    </lineage>
</organism>
<dbReference type="GO" id="GO:0051604">
    <property type="term" value="P:protein maturation"/>
    <property type="evidence" value="ECO:0007669"/>
    <property type="project" value="UniProtKB-ARBA"/>
</dbReference>
<feature type="domain" description="DED" evidence="5">
    <location>
        <begin position="14"/>
        <end position="91"/>
    </location>
</feature>
<dbReference type="AlphaFoldDB" id="A0A6P7TEB4"/>
<dbReference type="PANTHER" id="PTHR48169:SF7">
    <property type="entry name" value="CASPASE 10"/>
    <property type="match status" value="1"/>
</dbReference>
<evidence type="ECO:0000313" key="10">
    <source>
        <dbReference type="RefSeq" id="XP_036368016.1"/>
    </source>
</evidence>
<keyword evidence="8" id="KW-1185">Reference proteome</keyword>
<protein>
    <submittedName>
        <fullName evidence="9 10">Caspase-8 isoform X1</fullName>
    </submittedName>
</protein>
<gene>
    <name evidence="9 10" type="primary">LOC115223204</name>
</gene>
<dbReference type="InterPro" id="IPR011600">
    <property type="entry name" value="Pept_C14_caspase"/>
</dbReference>
<keyword evidence="2" id="KW-0053">Apoptosis</keyword>
<dbReference type="GO" id="GO:0005737">
    <property type="term" value="C:cytoplasm"/>
    <property type="evidence" value="ECO:0007669"/>
    <property type="project" value="UniProtKB-ARBA"/>
</dbReference>
<reference evidence="9 10" key="1">
    <citation type="submission" date="2025-08" db="UniProtKB">
        <authorList>
            <consortium name="RefSeq"/>
        </authorList>
    </citation>
    <scope>IDENTIFICATION</scope>
</reference>
<dbReference type="InterPro" id="IPR001875">
    <property type="entry name" value="DED_dom"/>
</dbReference>
<keyword evidence="3" id="KW-0677">Repeat</keyword>
<evidence type="ECO:0000259" key="7">
    <source>
        <dbReference type="PROSITE" id="PS50208"/>
    </source>
</evidence>
<feature type="domain" description="Caspase family p10" evidence="6">
    <location>
        <begin position="445"/>
        <end position="502"/>
    </location>
</feature>
<dbReference type="SUPFAM" id="SSF47986">
    <property type="entry name" value="DEATH domain"/>
    <property type="match status" value="2"/>
</dbReference>
<dbReference type="InterPro" id="IPR029030">
    <property type="entry name" value="Caspase-like_dom_sf"/>
</dbReference>
<dbReference type="KEGG" id="osn:115223204"/>
<dbReference type="RefSeq" id="XP_036368016.1">
    <property type="nucleotide sequence ID" value="XM_036512123.1"/>
</dbReference>
<dbReference type="Proteomes" id="UP000515154">
    <property type="component" value="Linkage group LG22"/>
</dbReference>
<dbReference type="CDD" id="cd00045">
    <property type="entry name" value="DED"/>
    <property type="match status" value="2"/>
</dbReference>
<proteinExistence type="inferred from homology"/>
<dbReference type="PROSITE" id="PS50207">
    <property type="entry name" value="CASPASE_P10"/>
    <property type="match status" value="1"/>
</dbReference>
<evidence type="ECO:0000313" key="8">
    <source>
        <dbReference type="Proteomes" id="UP000515154"/>
    </source>
</evidence>
<evidence type="ECO:0000256" key="1">
    <source>
        <dbReference type="ARBA" id="ARBA00010134"/>
    </source>
</evidence>
<dbReference type="PANTHER" id="PTHR48169">
    <property type="entry name" value="DED DOMAIN-CONTAINING PROTEIN"/>
    <property type="match status" value="1"/>
</dbReference>
<evidence type="ECO:0000259" key="6">
    <source>
        <dbReference type="PROSITE" id="PS50207"/>
    </source>
</evidence>
<dbReference type="SMART" id="SM00115">
    <property type="entry name" value="CASc"/>
    <property type="match status" value="1"/>
</dbReference>
<dbReference type="InterPro" id="IPR015917">
    <property type="entry name" value="Pept_C14A"/>
</dbReference>
<evidence type="ECO:0000256" key="2">
    <source>
        <dbReference type="ARBA" id="ARBA00022703"/>
    </source>
</evidence>
<dbReference type="SUPFAM" id="SSF52129">
    <property type="entry name" value="Caspase-like"/>
    <property type="match status" value="1"/>
</dbReference>
<dbReference type="PROSITE" id="PS50168">
    <property type="entry name" value="DED"/>
    <property type="match status" value="2"/>
</dbReference>
<dbReference type="GO" id="GO:0006508">
    <property type="term" value="P:proteolysis"/>
    <property type="evidence" value="ECO:0007669"/>
    <property type="project" value="InterPro"/>
</dbReference>
<feature type="domain" description="Caspase family p20" evidence="7">
    <location>
        <begin position="301"/>
        <end position="423"/>
    </location>
</feature>
<dbReference type="GO" id="GO:0004197">
    <property type="term" value="F:cysteine-type endopeptidase activity"/>
    <property type="evidence" value="ECO:0007669"/>
    <property type="project" value="InterPro"/>
</dbReference>
<dbReference type="Gene3D" id="3.40.50.1460">
    <property type="match status" value="1"/>
</dbReference>
<dbReference type="PROSITE" id="PS01121">
    <property type="entry name" value="CASPASE_HIS"/>
    <property type="match status" value="1"/>
</dbReference>
<dbReference type="Pfam" id="PF00656">
    <property type="entry name" value="Peptidase_C14"/>
    <property type="match status" value="1"/>
</dbReference>